<evidence type="ECO:0000259" key="1">
    <source>
        <dbReference type="Pfam" id="PF13274"/>
    </source>
</evidence>
<organism evidence="2 3">
    <name type="scientific">Bacillus thuringiensis subsp. darmstadiensis</name>
    <dbReference type="NCBI Taxonomy" id="132264"/>
    <lineage>
        <taxon>Bacteria</taxon>
        <taxon>Bacillati</taxon>
        <taxon>Bacillota</taxon>
        <taxon>Bacilli</taxon>
        <taxon>Bacillales</taxon>
        <taxon>Bacillaceae</taxon>
        <taxon>Bacillus</taxon>
        <taxon>Bacillus cereus group</taxon>
    </lineage>
</organism>
<name>A0A9X6FXY2_BACUD</name>
<dbReference type="InterPro" id="IPR010982">
    <property type="entry name" value="Lambda_DNA-bd_dom_sf"/>
</dbReference>
<dbReference type="EMBL" id="NFEA01000047">
    <property type="protein sequence ID" value="OTZ29313.1"/>
    <property type="molecule type" value="Genomic_DNA"/>
</dbReference>
<evidence type="ECO:0000313" key="2">
    <source>
        <dbReference type="EMBL" id="OTZ29313.1"/>
    </source>
</evidence>
<sequence length="349" mass="41268">MTLRKFCVNCLERTAVELTIVPERAEIQGETITYNAKYYLCSKCNQITPNDDLTEKNLEMAYRKYREKKGLLQPEDFLYIREELYQVSLRVMAKLLGCSPATLSRYENGALQSKQHDLQFKTLRDPRVMKTILESSIDDIPDKDRKALQERLIFLLDIVKSTDILKGLENDLHLLDISLENVWEEASIEDVEMFFIIKGQELDDEDDDLRVSPLKLQKLMYYAQGWTFAYTGLNLYKDDFQAWVHGPVIPDLYAKYKEYGSRRIDENFGMKIESLKLTFEQLQILHWVWNQYSKFEAKFLEDLTHMESPWRNTRGDLPNNQGCNWIIRKEDIEEFFISMYKTIKLLQKA</sequence>
<reference evidence="2 3" key="1">
    <citation type="submission" date="2016-10" db="EMBL/GenBank/DDBJ databases">
        <title>Comparative genomics of Bacillus thuringiensis reveals a path to pathogens against multiple invertebrate hosts.</title>
        <authorList>
            <person name="Zheng J."/>
            <person name="Gao Q."/>
            <person name="Liu H."/>
            <person name="Peng D."/>
            <person name="Ruan L."/>
            <person name="Sun M."/>
        </authorList>
    </citation>
    <scope>NUCLEOTIDE SEQUENCE [LARGE SCALE GENOMIC DNA]</scope>
    <source>
        <strain evidence="2">BGSC 4M3</strain>
    </source>
</reference>
<dbReference type="Pfam" id="PF13274">
    <property type="entry name" value="SocA_Panacea"/>
    <property type="match status" value="1"/>
</dbReference>
<dbReference type="InterPro" id="IPR025272">
    <property type="entry name" value="SocA_Panacea"/>
</dbReference>
<dbReference type="AlphaFoldDB" id="A0A9X6FXY2"/>
<dbReference type="Proteomes" id="UP000195217">
    <property type="component" value="Unassembled WGS sequence"/>
</dbReference>
<gene>
    <name evidence="2" type="ORF">BK761_24100</name>
</gene>
<comment type="caution">
    <text evidence="2">The sequence shown here is derived from an EMBL/GenBank/DDBJ whole genome shotgun (WGS) entry which is preliminary data.</text>
</comment>
<dbReference type="GO" id="GO:0003677">
    <property type="term" value="F:DNA binding"/>
    <property type="evidence" value="ECO:0007669"/>
    <property type="project" value="InterPro"/>
</dbReference>
<dbReference type="RefSeq" id="WP_000175258.1">
    <property type="nucleotide sequence ID" value="NZ_NFEA01000047.1"/>
</dbReference>
<dbReference type="CDD" id="cd00093">
    <property type="entry name" value="HTH_XRE"/>
    <property type="match status" value="1"/>
</dbReference>
<accession>A0A9X6FXY2</accession>
<dbReference type="Gene3D" id="1.10.260.40">
    <property type="entry name" value="lambda repressor-like DNA-binding domains"/>
    <property type="match status" value="1"/>
</dbReference>
<dbReference type="InterPro" id="IPR001387">
    <property type="entry name" value="Cro/C1-type_HTH"/>
</dbReference>
<evidence type="ECO:0000313" key="3">
    <source>
        <dbReference type="Proteomes" id="UP000195217"/>
    </source>
</evidence>
<proteinExistence type="predicted"/>
<feature type="domain" description="Antitoxin SocA-like Panacea" evidence="1">
    <location>
        <begin position="216"/>
        <end position="310"/>
    </location>
</feature>
<protein>
    <recommendedName>
        <fullName evidence="1">Antitoxin SocA-like Panacea domain-containing protein</fullName>
    </recommendedName>
</protein>